<sequence>MNTLLNSKSIKAPKLLMKKQGHQELKDPKEKYEVELFRLNLKEIYLNERFRKFNGVMKTKPIGMDRYFCKYWWFDGIGGNSNCVGQLFVSGPSIDEMDWVLNKLHHHRFHHHHHYCQSDENGNEKQIGIGLGVGGWAVYDTEVQIQGLLNWLNPKGNRESVLRMNLKDWKEYIFEKIKSRCDESNDQKHEGNDGKNGEDHEDRMEIQTDSSLSSQEDEPEEPEEEEIEYNQSSSDDGDDQSSESESDSSSESDD</sequence>
<dbReference type="GO" id="GO:0005634">
    <property type="term" value="C:nucleus"/>
    <property type="evidence" value="ECO:0007669"/>
    <property type="project" value="UniProtKB-SubCell"/>
</dbReference>
<gene>
    <name evidence="5" type="ORF">MELLADRAFT_70917</name>
</gene>
<reference evidence="6" key="1">
    <citation type="journal article" date="2011" name="Proc. Natl. Acad. Sci. U.S.A.">
        <title>Obligate biotrophy features unraveled by the genomic analysis of rust fungi.</title>
        <authorList>
            <person name="Duplessis S."/>
            <person name="Cuomo C.A."/>
            <person name="Lin Y.-C."/>
            <person name="Aerts A."/>
            <person name="Tisserant E."/>
            <person name="Veneault-Fourrey C."/>
            <person name="Joly D.L."/>
            <person name="Hacquard S."/>
            <person name="Amselem J."/>
            <person name="Cantarel B.L."/>
            <person name="Chiu R."/>
            <person name="Coutinho P.M."/>
            <person name="Feau N."/>
            <person name="Field M."/>
            <person name="Frey P."/>
            <person name="Gelhaye E."/>
            <person name="Goldberg J."/>
            <person name="Grabherr M.G."/>
            <person name="Kodira C.D."/>
            <person name="Kohler A."/>
            <person name="Kuees U."/>
            <person name="Lindquist E.A."/>
            <person name="Lucas S.M."/>
            <person name="Mago R."/>
            <person name="Mauceli E."/>
            <person name="Morin E."/>
            <person name="Murat C."/>
            <person name="Pangilinan J.L."/>
            <person name="Park R."/>
            <person name="Pearson M."/>
            <person name="Quesneville H."/>
            <person name="Rouhier N."/>
            <person name="Sakthikumar S."/>
            <person name="Salamov A.A."/>
            <person name="Schmutz J."/>
            <person name="Selles B."/>
            <person name="Shapiro H."/>
            <person name="Tanguay P."/>
            <person name="Tuskan G.A."/>
            <person name="Henrissat B."/>
            <person name="Van de Peer Y."/>
            <person name="Rouze P."/>
            <person name="Ellis J.G."/>
            <person name="Dodds P.N."/>
            <person name="Schein J.E."/>
            <person name="Zhong S."/>
            <person name="Hamelin R.C."/>
            <person name="Grigoriev I.V."/>
            <person name="Szabo L.J."/>
            <person name="Martin F."/>
        </authorList>
    </citation>
    <scope>NUCLEOTIDE SEQUENCE [LARGE SCALE GENOMIC DNA]</scope>
    <source>
        <strain evidence="6">98AG31 / pathotype 3-4-7</strain>
    </source>
</reference>
<evidence type="ECO:0000256" key="1">
    <source>
        <dbReference type="ARBA" id="ARBA00004123"/>
    </source>
</evidence>
<evidence type="ECO:0000256" key="2">
    <source>
        <dbReference type="ARBA" id="ARBA00023242"/>
    </source>
</evidence>
<dbReference type="PANTHER" id="PTHR32075:SF6">
    <property type="entry name" value="ISWI CHROMATIN-REMODELING COMPLEX SUBUNIT YPL216W-RELATED"/>
    <property type="match status" value="1"/>
</dbReference>
<dbReference type="InterPro" id="IPR028941">
    <property type="entry name" value="WHIM2_dom"/>
</dbReference>
<feature type="compositionally biased region" description="Basic and acidic residues" evidence="3">
    <location>
        <begin position="182"/>
        <end position="206"/>
    </location>
</feature>
<evidence type="ECO:0000259" key="4">
    <source>
        <dbReference type="Pfam" id="PF15613"/>
    </source>
</evidence>
<feature type="compositionally biased region" description="Acidic residues" evidence="3">
    <location>
        <begin position="215"/>
        <end position="228"/>
    </location>
</feature>
<dbReference type="GO" id="GO:0000781">
    <property type="term" value="C:chromosome, telomeric region"/>
    <property type="evidence" value="ECO:0007669"/>
    <property type="project" value="GOC"/>
</dbReference>
<dbReference type="OrthoDB" id="2500702at2759"/>
<dbReference type="Proteomes" id="UP000001072">
    <property type="component" value="Unassembled WGS sequence"/>
</dbReference>
<feature type="region of interest" description="Disordered" evidence="3">
    <location>
        <begin position="182"/>
        <end position="254"/>
    </location>
</feature>
<dbReference type="EMBL" id="GL883093">
    <property type="protein sequence ID" value="EGG10986.1"/>
    <property type="molecule type" value="Genomic_DNA"/>
</dbReference>
<dbReference type="AlphaFoldDB" id="F4R9I0"/>
<name>F4R9I0_MELLP</name>
<dbReference type="Pfam" id="PF15613">
    <property type="entry name" value="WSD"/>
    <property type="match status" value="1"/>
</dbReference>
<evidence type="ECO:0000256" key="3">
    <source>
        <dbReference type="SAM" id="MobiDB-lite"/>
    </source>
</evidence>
<organism evidence="6">
    <name type="scientific">Melampsora larici-populina (strain 98AG31 / pathotype 3-4-7)</name>
    <name type="common">Poplar leaf rust fungus</name>
    <dbReference type="NCBI Taxonomy" id="747676"/>
    <lineage>
        <taxon>Eukaryota</taxon>
        <taxon>Fungi</taxon>
        <taxon>Dikarya</taxon>
        <taxon>Basidiomycota</taxon>
        <taxon>Pucciniomycotina</taxon>
        <taxon>Pucciniomycetes</taxon>
        <taxon>Pucciniales</taxon>
        <taxon>Melampsoraceae</taxon>
        <taxon>Melampsora</taxon>
    </lineage>
</organism>
<dbReference type="GO" id="GO:0031509">
    <property type="term" value="P:subtelomeric heterochromatin formation"/>
    <property type="evidence" value="ECO:0007669"/>
    <property type="project" value="TreeGrafter"/>
</dbReference>
<feature type="domain" description="WHIM2" evidence="4">
    <location>
        <begin position="58"/>
        <end position="170"/>
    </location>
</feature>
<dbReference type="VEuPathDB" id="FungiDB:MELLADRAFT_70917"/>
<evidence type="ECO:0000313" key="5">
    <source>
        <dbReference type="EMBL" id="EGG10986.1"/>
    </source>
</evidence>
<dbReference type="HOGENOM" id="CLU_1094500_0_0_1"/>
<comment type="subcellular location">
    <subcellularLocation>
        <location evidence="1">Nucleus</location>
    </subcellularLocation>
</comment>
<dbReference type="RefSeq" id="XP_007405588.1">
    <property type="nucleotide sequence ID" value="XM_007405526.1"/>
</dbReference>
<dbReference type="PANTHER" id="PTHR32075">
    <property type="entry name" value="ISWI CHROMATIN-REMODELING COMPLEX SUBUNIT YPL216W-RELATED"/>
    <property type="match status" value="1"/>
</dbReference>
<proteinExistence type="predicted"/>
<keyword evidence="2" id="KW-0539">Nucleus</keyword>
<feature type="compositionally biased region" description="Acidic residues" evidence="3">
    <location>
        <begin position="235"/>
        <end position="254"/>
    </location>
</feature>
<dbReference type="GeneID" id="18931675"/>
<evidence type="ECO:0000313" key="6">
    <source>
        <dbReference type="Proteomes" id="UP000001072"/>
    </source>
</evidence>
<protein>
    <recommendedName>
        <fullName evidence="4">WHIM2 domain-containing protein</fullName>
    </recommendedName>
</protein>
<dbReference type="KEGG" id="mlr:MELLADRAFT_70917"/>
<dbReference type="InParanoid" id="F4R9I0"/>
<keyword evidence="6" id="KW-1185">Reference proteome</keyword>
<dbReference type="STRING" id="747676.F4R9I0"/>
<dbReference type="eggNOG" id="ENOG502SVQR">
    <property type="taxonomic scope" value="Eukaryota"/>
</dbReference>
<accession>F4R9I0</accession>